<proteinExistence type="inferred from homology"/>
<dbReference type="Proteomes" id="UP001596287">
    <property type="component" value="Unassembled WGS sequence"/>
</dbReference>
<dbReference type="Gene3D" id="2.40.440.10">
    <property type="entry name" value="L,D-transpeptidase catalytic domain-like"/>
    <property type="match status" value="1"/>
</dbReference>
<evidence type="ECO:0000313" key="10">
    <source>
        <dbReference type="EMBL" id="MFC6096705.1"/>
    </source>
</evidence>
<keyword evidence="8" id="KW-0472">Membrane</keyword>
<dbReference type="PANTHER" id="PTHR36699:SF1">
    <property type="entry name" value="L,D-TRANSPEPTIDASE YAFK-RELATED"/>
    <property type="match status" value="1"/>
</dbReference>
<evidence type="ECO:0000259" key="9">
    <source>
        <dbReference type="PROSITE" id="PS52029"/>
    </source>
</evidence>
<accession>A0ABW1PMP3</accession>
<keyword evidence="5 7" id="KW-0573">Peptidoglycan synthesis</keyword>
<comment type="caution">
    <text evidence="10">The sequence shown here is derived from an EMBL/GenBank/DDBJ whole genome shotgun (WGS) entry which is preliminary data.</text>
</comment>
<dbReference type="EC" id="2.-.-.-" evidence="10"/>
<protein>
    <submittedName>
        <fullName evidence="10">Murein L,D-transpeptidase family protein</fullName>
        <ecNumber evidence="10">2.-.-.-</ecNumber>
    </submittedName>
</protein>
<evidence type="ECO:0000256" key="7">
    <source>
        <dbReference type="PROSITE-ProRule" id="PRU01373"/>
    </source>
</evidence>
<name>A0ABW1PMP3_9FLAO</name>
<dbReference type="CDD" id="cd16913">
    <property type="entry name" value="YkuD_like"/>
    <property type="match status" value="1"/>
</dbReference>
<dbReference type="GO" id="GO:0016740">
    <property type="term" value="F:transferase activity"/>
    <property type="evidence" value="ECO:0007669"/>
    <property type="project" value="UniProtKB-KW"/>
</dbReference>
<keyword evidence="4 7" id="KW-0133">Cell shape</keyword>
<evidence type="ECO:0000256" key="5">
    <source>
        <dbReference type="ARBA" id="ARBA00022984"/>
    </source>
</evidence>
<dbReference type="InterPro" id="IPR038063">
    <property type="entry name" value="Transpep_catalytic_dom"/>
</dbReference>
<feature type="active site" description="Nucleophile" evidence="7">
    <location>
        <position position="145"/>
    </location>
</feature>
<keyword evidence="8" id="KW-0812">Transmembrane</keyword>
<keyword evidence="3 10" id="KW-0808">Transferase</keyword>
<comment type="pathway">
    <text evidence="1 7">Cell wall biogenesis; peptidoglycan biosynthesis.</text>
</comment>
<feature type="domain" description="L,D-TPase catalytic" evidence="9">
    <location>
        <begin position="33"/>
        <end position="169"/>
    </location>
</feature>
<dbReference type="PROSITE" id="PS52029">
    <property type="entry name" value="LD_TPASE"/>
    <property type="match status" value="1"/>
</dbReference>
<evidence type="ECO:0000256" key="1">
    <source>
        <dbReference type="ARBA" id="ARBA00004752"/>
    </source>
</evidence>
<feature type="transmembrane region" description="Helical" evidence="8">
    <location>
        <begin position="5"/>
        <end position="21"/>
    </location>
</feature>
<evidence type="ECO:0000256" key="2">
    <source>
        <dbReference type="ARBA" id="ARBA00005992"/>
    </source>
</evidence>
<dbReference type="RefSeq" id="WP_379791569.1">
    <property type="nucleotide sequence ID" value="NZ_JBHSQB010000007.1"/>
</dbReference>
<dbReference type="SUPFAM" id="SSF141523">
    <property type="entry name" value="L,D-transpeptidase catalytic domain-like"/>
    <property type="match status" value="1"/>
</dbReference>
<evidence type="ECO:0000313" key="11">
    <source>
        <dbReference type="Proteomes" id="UP001596287"/>
    </source>
</evidence>
<feature type="active site" description="Proton donor/acceptor" evidence="7">
    <location>
        <position position="123"/>
    </location>
</feature>
<keyword evidence="11" id="KW-1185">Reference proteome</keyword>
<keyword evidence="6 7" id="KW-0961">Cell wall biogenesis/degradation</keyword>
<gene>
    <name evidence="10" type="ORF">ACFPVY_08595</name>
</gene>
<sequence>MKKMIYIILLLIFGVVIYYFYPEAKLPKGKIIDRIEVFKSQRKMLVYSEGELLKTYKISLGRNPKGHKEFEGDFKTPEGIYEINAKNPNSGYHKNLGVSYPNEKDIEHAKSLGKSPGGHIKIHGIRNSNGYISKFQRWKDWTAGCIAVTNDEVDELYENVKIGAKIEIKE</sequence>
<evidence type="ECO:0000256" key="8">
    <source>
        <dbReference type="SAM" id="Phobius"/>
    </source>
</evidence>
<dbReference type="PANTHER" id="PTHR36699">
    <property type="entry name" value="LD-TRANSPEPTIDASE"/>
    <property type="match status" value="1"/>
</dbReference>
<dbReference type="InterPro" id="IPR005490">
    <property type="entry name" value="LD_TPept_cat_dom"/>
</dbReference>
<evidence type="ECO:0000256" key="6">
    <source>
        <dbReference type="ARBA" id="ARBA00023316"/>
    </source>
</evidence>
<keyword evidence="8" id="KW-1133">Transmembrane helix</keyword>
<evidence type="ECO:0000256" key="4">
    <source>
        <dbReference type="ARBA" id="ARBA00022960"/>
    </source>
</evidence>
<reference evidence="11" key="1">
    <citation type="journal article" date="2019" name="Int. J. Syst. Evol. Microbiol.">
        <title>The Global Catalogue of Microorganisms (GCM) 10K type strain sequencing project: providing services to taxonomists for standard genome sequencing and annotation.</title>
        <authorList>
            <consortium name="The Broad Institute Genomics Platform"/>
            <consortium name="The Broad Institute Genome Sequencing Center for Infectious Disease"/>
            <person name="Wu L."/>
            <person name="Ma J."/>
        </authorList>
    </citation>
    <scope>NUCLEOTIDE SEQUENCE [LARGE SCALE GENOMIC DNA]</scope>
    <source>
        <strain evidence="11">CCUG 49679</strain>
    </source>
</reference>
<organism evidence="10 11">
    <name type="scientific">Flavobacterium qiangtangense</name>
    <dbReference type="NCBI Taxonomy" id="1442595"/>
    <lineage>
        <taxon>Bacteria</taxon>
        <taxon>Pseudomonadati</taxon>
        <taxon>Bacteroidota</taxon>
        <taxon>Flavobacteriia</taxon>
        <taxon>Flavobacteriales</taxon>
        <taxon>Flavobacteriaceae</taxon>
        <taxon>Flavobacterium</taxon>
    </lineage>
</organism>
<comment type="similarity">
    <text evidence="2">Belongs to the YkuD family.</text>
</comment>
<dbReference type="Pfam" id="PF03734">
    <property type="entry name" value="YkuD"/>
    <property type="match status" value="1"/>
</dbReference>
<dbReference type="EMBL" id="JBHSQB010000007">
    <property type="protein sequence ID" value="MFC6096705.1"/>
    <property type="molecule type" value="Genomic_DNA"/>
</dbReference>
<evidence type="ECO:0000256" key="3">
    <source>
        <dbReference type="ARBA" id="ARBA00022679"/>
    </source>
</evidence>